<keyword evidence="1" id="KW-1133">Transmembrane helix</keyword>
<keyword evidence="3" id="KW-0378">Hydrolase</keyword>
<feature type="domain" description="Serine aminopeptidase S33" evidence="2">
    <location>
        <begin position="36"/>
        <end position="166"/>
    </location>
</feature>
<dbReference type="SUPFAM" id="SSF53474">
    <property type="entry name" value="alpha/beta-Hydrolases"/>
    <property type="match status" value="1"/>
</dbReference>
<dbReference type="InterPro" id="IPR029058">
    <property type="entry name" value="AB_hydrolase_fold"/>
</dbReference>
<reference evidence="4" key="1">
    <citation type="journal article" date="2019" name="Int. J. Syst. Evol. Microbiol.">
        <title>The Global Catalogue of Microorganisms (GCM) 10K type strain sequencing project: providing services to taxonomists for standard genome sequencing and annotation.</title>
        <authorList>
            <consortium name="The Broad Institute Genomics Platform"/>
            <consortium name="The Broad Institute Genome Sequencing Center for Infectious Disease"/>
            <person name="Wu L."/>
            <person name="Ma J."/>
        </authorList>
    </citation>
    <scope>NUCLEOTIDE SEQUENCE [LARGE SCALE GENOMIC DNA]</scope>
    <source>
        <strain evidence="4">KCTC 52042</strain>
    </source>
</reference>
<dbReference type="Pfam" id="PF12146">
    <property type="entry name" value="Hydrolase_4"/>
    <property type="match status" value="1"/>
</dbReference>
<evidence type="ECO:0000313" key="3">
    <source>
        <dbReference type="EMBL" id="MFD2533036.1"/>
    </source>
</evidence>
<dbReference type="EMBL" id="JBHULI010000025">
    <property type="protein sequence ID" value="MFD2533036.1"/>
    <property type="molecule type" value="Genomic_DNA"/>
</dbReference>
<proteinExistence type="predicted"/>
<protein>
    <submittedName>
        <fullName evidence="3">Alpha/beta hydrolase</fullName>
    </submittedName>
</protein>
<keyword evidence="1" id="KW-0812">Transmembrane</keyword>
<dbReference type="PANTHER" id="PTHR42886">
    <property type="entry name" value="RE40534P-RELATED"/>
    <property type="match status" value="1"/>
</dbReference>
<organism evidence="3 4">
    <name type="scientific">Gracilimonas halophila</name>
    <dbReference type="NCBI Taxonomy" id="1834464"/>
    <lineage>
        <taxon>Bacteria</taxon>
        <taxon>Pseudomonadati</taxon>
        <taxon>Balneolota</taxon>
        <taxon>Balneolia</taxon>
        <taxon>Balneolales</taxon>
        <taxon>Balneolaceae</taxon>
        <taxon>Gracilimonas</taxon>
    </lineage>
</organism>
<evidence type="ECO:0000313" key="4">
    <source>
        <dbReference type="Proteomes" id="UP001597460"/>
    </source>
</evidence>
<dbReference type="InterPro" id="IPR022742">
    <property type="entry name" value="Hydrolase_4"/>
</dbReference>
<accession>A0ABW5JLP5</accession>
<feature type="transmembrane region" description="Helical" evidence="1">
    <location>
        <begin position="148"/>
        <end position="167"/>
    </location>
</feature>
<keyword evidence="1" id="KW-0472">Membrane</keyword>
<name>A0ABW5JLP5_9BACT</name>
<sequence length="185" mass="21402">MTLDDFSEQTLEFEDDYEGRVIATLISSKLNKVDRQPVLYLHGFNDYFFQSHIAEAFHEQGYNFYALDLRKYGRSLLPHQTPNYCRSVTEYFEEIDRSLEIIGRNNTILMGHSTGGLIAGVYMNTGTYKDHIERLILNSPFLEFNITFLQRMLLLPLAGIVSFFFPYSARKKPFSHLYGASLSAE</sequence>
<evidence type="ECO:0000256" key="1">
    <source>
        <dbReference type="SAM" id="Phobius"/>
    </source>
</evidence>
<dbReference type="Proteomes" id="UP001597460">
    <property type="component" value="Unassembled WGS sequence"/>
</dbReference>
<comment type="caution">
    <text evidence="3">The sequence shown here is derived from an EMBL/GenBank/DDBJ whole genome shotgun (WGS) entry which is preliminary data.</text>
</comment>
<gene>
    <name evidence="3" type="ORF">ACFSVN_11305</name>
</gene>
<evidence type="ECO:0000259" key="2">
    <source>
        <dbReference type="Pfam" id="PF12146"/>
    </source>
</evidence>
<dbReference type="GO" id="GO:0016787">
    <property type="term" value="F:hydrolase activity"/>
    <property type="evidence" value="ECO:0007669"/>
    <property type="project" value="UniProtKB-KW"/>
</dbReference>
<dbReference type="PANTHER" id="PTHR42886:SF29">
    <property type="entry name" value="PUMMELIG, ISOFORM A"/>
    <property type="match status" value="1"/>
</dbReference>
<dbReference type="Gene3D" id="3.40.50.1820">
    <property type="entry name" value="alpha/beta hydrolase"/>
    <property type="match status" value="1"/>
</dbReference>
<keyword evidence="4" id="KW-1185">Reference proteome</keyword>